<sequence length="640" mass="72242">MKQTIELLAPAKNLECGMAAIDHGADAVYIGATQFGARQAAGNNVEDIRKLCEYAHRFGARVHVTVNTIIYENELNDMLLLIDELAKAGVDALLIQDMGLFSECRKRYGNKFALHASTQCDTRTPEKAAWLHALGFNRVVLARELSVKEITAIHQVAPDMELEVFVHGALCVSYSGICYASQYCFGRSANRGACAQFCRMAFDLKDANGKLIEQQRYLLSLKDMCQIDNLESLMRSGACSFKIEGRLKDVNYVKNVVAAYNQRLNDIIAKHPQEFQRASYGKVDYSFTPNLDKTFNRGYTDYFANGRQRNIFSPNTPKAPGEFVGTVKEVRRDSFNVSGISSFANGDGLCFICKPSADGGAKAVLEGFRVNRVVGNRLFPYKMPQALRAGTTLYRNQDQAFEKILSGKTAERRIPISMRLGVTRSGYSLSVSLSENIGKQPQTCAEIELEHQKAEKPQRENILRQLSKLGDTIYVCEELKIEDEVDQYFIPSSWLAKLRRKAIARLSAIPLTLKPSDIPMDVNSKANKRVADFTHLNPSQYRHYPYLYNISNSSAASFYERQGMIHPDKAFECLDEKKNESSEPLLMQCRHCIRYSLGYCVSHGGKKPTWKEPLYLELGDKRRFRLEFDCKDCQMNIYAL</sequence>
<dbReference type="InterPro" id="IPR011060">
    <property type="entry name" value="RibuloseP-bd_barrel"/>
</dbReference>
<dbReference type="PANTHER" id="PTHR30217">
    <property type="entry name" value="PEPTIDASE U32 FAMILY"/>
    <property type="match status" value="1"/>
</dbReference>
<dbReference type="InterPro" id="IPR020988">
    <property type="entry name" value="Pept_U32_collagenase"/>
</dbReference>
<dbReference type="OrthoDB" id="9807498at2"/>
<dbReference type="AlphaFoldDB" id="A0A5C8GB93"/>
<dbReference type="Pfam" id="PF01136">
    <property type="entry name" value="Peptidase_U32"/>
    <property type="match status" value="1"/>
</dbReference>
<evidence type="ECO:0000313" key="3">
    <source>
        <dbReference type="Proteomes" id="UP000321612"/>
    </source>
</evidence>
<evidence type="ECO:0000259" key="1">
    <source>
        <dbReference type="Pfam" id="PF12392"/>
    </source>
</evidence>
<evidence type="ECO:0000313" key="2">
    <source>
        <dbReference type="EMBL" id="TXJ59245.1"/>
    </source>
</evidence>
<keyword evidence="3" id="KW-1185">Reference proteome</keyword>
<protein>
    <submittedName>
        <fullName evidence="2">U32 family peptidase</fullName>
    </submittedName>
</protein>
<dbReference type="EMBL" id="SDIK01000077">
    <property type="protein sequence ID" value="TXJ59245.1"/>
    <property type="molecule type" value="Genomic_DNA"/>
</dbReference>
<dbReference type="RefSeq" id="WP_147785756.1">
    <property type="nucleotide sequence ID" value="NZ_SDIK01000077.1"/>
</dbReference>
<organism evidence="2 3">
    <name type="scientific">Prevotella brunnea</name>
    <dbReference type="NCBI Taxonomy" id="2508867"/>
    <lineage>
        <taxon>Bacteria</taxon>
        <taxon>Pseudomonadati</taxon>
        <taxon>Bacteroidota</taxon>
        <taxon>Bacteroidia</taxon>
        <taxon>Bacteroidales</taxon>
        <taxon>Prevotellaceae</taxon>
        <taxon>Prevotella</taxon>
    </lineage>
</organism>
<proteinExistence type="predicted"/>
<gene>
    <name evidence="2" type="ORF">ETF27_09550</name>
</gene>
<reference evidence="3" key="1">
    <citation type="submission" date="2019-05" db="EMBL/GenBank/DDBJ databases">
        <title>Prevotella brunnea sp. nov., isolated from a wound of a patient.</title>
        <authorList>
            <person name="Buhl M."/>
        </authorList>
    </citation>
    <scope>NUCLEOTIDE SEQUENCE [LARGE SCALE GENOMIC DNA]</scope>
    <source>
        <strain evidence="3">A2672</strain>
    </source>
</reference>
<feature type="domain" description="Peptidase U32 collagenase" evidence="1">
    <location>
        <begin position="393"/>
        <end position="507"/>
    </location>
</feature>
<name>A0A5C8GB93_9BACT</name>
<dbReference type="Pfam" id="PF12392">
    <property type="entry name" value="DUF3656"/>
    <property type="match status" value="1"/>
</dbReference>
<dbReference type="InterPro" id="IPR051454">
    <property type="entry name" value="RNA/ubiquinone_mod_enzymes"/>
</dbReference>
<accession>A0A5C8GB93</accession>
<dbReference type="InterPro" id="IPR001539">
    <property type="entry name" value="Peptidase_U32"/>
</dbReference>
<dbReference type="PANTHER" id="PTHR30217:SF10">
    <property type="entry name" value="23S RRNA 5-HYDROXYCYTIDINE C2501 SYNTHASE"/>
    <property type="match status" value="1"/>
</dbReference>
<comment type="caution">
    <text evidence="2">The sequence shown here is derived from an EMBL/GenBank/DDBJ whole genome shotgun (WGS) entry which is preliminary data.</text>
</comment>
<dbReference type="Proteomes" id="UP000321612">
    <property type="component" value="Unassembled WGS sequence"/>
</dbReference>
<dbReference type="SUPFAM" id="SSF51366">
    <property type="entry name" value="Ribulose-phoshate binding barrel"/>
    <property type="match status" value="1"/>
</dbReference>